<dbReference type="OMA" id="YLMETHT"/>
<dbReference type="InterPro" id="IPR029021">
    <property type="entry name" value="Prot-tyrosine_phosphatase-like"/>
</dbReference>
<dbReference type="Gene3D" id="3.90.190.10">
    <property type="entry name" value="Protein tyrosine phosphatase superfamily"/>
    <property type="match status" value="1"/>
</dbReference>
<dbReference type="EMBL" id="KZ859191">
    <property type="protein sequence ID" value="RDW22616.1"/>
    <property type="molecule type" value="Genomic_DNA"/>
</dbReference>
<evidence type="ECO:0008006" key="4">
    <source>
        <dbReference type="Google" id="ProtNLM"/>
    </source>
</evidence>
<dbReference type="GO" id="GO:0005654">
    <property type="term" value="C:nucleoplasm"/>
    <property type="evidence" value="ECO:0007669"/>
    <property type="project" value="TreeGrafter"/>
</dbReference>
<dbReference type="SUPFAM" id="SSF52799">
    <property type="entry name" value="(Phosphotyrosine protein) phosphatases II"/>
    <property type="match status" value="1"/>
</dbReference>
<dbReference type="GO" id="GO:0070372">
    <property type="term" value="P:regulation of ERK1 and ERK2 cascade"/>
    <property type="evidence" value="ECO:0007669"/>
    <property type="project" value="TreeGrafter"/>
</dbReference>
<evidence type="ECO:0000313" key="2">
    <source>
        <dbReference type="EMBL" id="RDW22616.1"/>
    </source>
</evidence>
<dbReference type="InterPro" id="IPR052449">
    <property type="entry name" value="STYX-Interacting_Phosphatase"/>
</dbReference>
<sequence length="216" mass="24386">MELPRIIVPPCFVSDPSILTEWRYEKRHEAQMVLPGLWLGPMSVLRNADFFESNNVRLLVAVTRPERAESLFRKATFDSARFETHCLDPGPINSPLAGHQIISQMDWLMGLFEKAAQMGVGTLMFCETGNDRSATATCAMVMNSMGWDTVRSIQYVQSKRFSVALDESLKYNLQTYEDICLASMVVRNSDGVNGVEKHARKVSGQAEERRSKRSCE</sequence>
<proteinExistence type="predicted"/>
<dbReference type="GO" id="GO:1990444">
    <property type="term" value="F:F-box domain binding"/>
    <property type="evidence" value="ECO:0007669"/>
    <property type="project" value="TreeGrafter"/>
</dbReference>
<dbReference type="PANTHER" id="PTHR46588:SF1">
    <property type="entry name" value="SERINE_THREONINE_TYROSINE-INTERACTING PROTEIN"/>
    <property type="match status" value="1"/>
</dbReference>
<reference evidence="2 3" key="1">
    <citation type="submission" date="2018-07" db="EMBL/GenBank/DDBJ databases">
        <title>Draft Genome Assemblies for Five Robust Yarrowia lipolytica Strains Exhibiting High Lipid Production and Pentose Sugar Utilization and Sugar Alcohol Secretion from Undetoxified Lignocellulosic Biomass Hydrolysates.</title>
        <authorList>
            <consortium name="DOE Joint Genome Institute"/>
            <person name="Walker C."/>
            <person name="Ryu S."/>
            <person name="Na H."/>
            <person name="Zane M."/>
            <person name="LaButti K."/>
            <person name="Lipzen A."/>
            <person name="Haridas S."/>
            <person name="Barry K."/>
            <person name="Grigoriev I.V."/>
            <person name="Quarterman J."/>
            <person name="Slininger P."/>
            <person name="Dien B."/>
            <person name="Trinh C.T."/>
        </authorList>
    </citation>
    <scope>NUCLEOTIDE SEQUENCE [LARGE SCALE GENOMIC DNA]</scope>
    <source>
        <strain evidence="2 3">YB392</strain>
    </source>
</reference>
<dbReference type="OrthoDB" id="10252009at2759"/>
<feature type="region of interest" description="Disordered" evidence="1">
    <location>
        <begin position="196"/>
        <end position="216"/>
    </location>
</feature>
<evidence type="ECO:0000256" key="1">
    <source>
        <dbReference type="SAM" id="MobiDB-lite"/>
    </source>
</evidence>
<dbReference type="VEuPathDB" id="FungiDB:YALI0_A00330g"/>
<dbReference type="Proteomes" id="UP000256601">
    <property type="component" value="Unassembled WGS sequence"/>
</dbReference>
<dbReference type="PANTHER" id="PTHR46588">
    <property type="entry name" value="SERINE/THREONINE/TYROSINE-INTERACTING PROTEIN"/>
    <property type="match status" value="1"/>
</dbReference>
<dbReference type="GO" id="GO:0005737">
    <property type="term" value="C:cytoplasm"/>
    <property type="evidence" value="ECO:0007669"/>
    <property type="project" value="TreeGrafter"/>
</dbReference>
<protein>
    <recommendedName>
        <fullName evidence="4">Protein-tyrosine-phosphatase</fullName>
    </recommendedName>
</protein>
<accession>A0A371BX05</accession>
<dbReference type="VEuPathDB" id="FungiDB:YALI1_A00375g"/>
<dbReference type="CDD" id="cd14498">
    <property type="entry name" value="DSP"/>
    <property type="match status" value="1"/>
</dbReference>
<organism evidence="2 3">
    <name type="scientific">Yarrowia lipolytica</name>
    <name type="common">Candida lipolytica</name>
    <dbReference type="NCBI Taxonomy" id="4952"/>
    <lineage>
        <taxon>Eukaryota</taxon>
        <taxon>Fungi</taxon>
        <taxon>Dikarya</taxon>
        <taxon>Ascomycota</taxon>
        <taxon>Saccharomycotina</taxon>
        <taxon>Dipodascomycetes</taxon>
        <taxon>Dipodascales</taxon>
        <taxon>Dipodascales incertae sedis</taxon>
        <taxon>Yarrowia</taxon>
    </lineage>
</organism>
<name>A0A371BX05_YARLL</name>
<evidence type="ECO:0000313" key="3">
    <source>
        <dbReference type="Proteomes" id="UP000256601"/>
    </source>
</evidence>
<dbReference type="AlphaFoldDB" id="A0A371BX05"/>
<dbReference type="GO" id="GO:0062026">
    <property type="term" value="P:negative regulation of SCF-dependent proteasomal ubiquitin-dependent catabolic process"/>
    <property type="evidence" value="ECO:0007669"/>
    <property type="project" value="TreeGrafter"/>
</dbReference>
<feature type="compositionally biased region" description="Basic and acidic residues" evidence="1">
    <location>
        <begin position="206"/>
        <end position="216"/>
    </location>
</feature>
<gene>
    <name evidence="2" type="ORF">B0I71DRAFT_90286</name>
</gene>